<proteinExistence type="predicted"/>
<dbReference type="Proteomes" id="UP001458880">
    <property type="component" value="Unassembled WGS sequence"/>
</dbReference>
<name>A0AAW1KLV7_POPJA</name>
<sequence>MLGYLAQKEFEEIAANLKFKNDDTEELLDDLSGINDIEADFGFDSSDDEPLINLVPDDKRNWSSSFRLPPLVCQLCQLRQKLTATMFA</sequence>
<evidence type="ECO:0000313" key="2">
    <source>
        <dbReference type="Proteomes" id="UP001458880"/>
    </source>
</evidence>
<comment type="caution">
    <text evidence="1">The sequence shown here is derived from an EMBL/GenBank/DDBJ whole genome shotgun (WGS) entry which is preliminary data.</text>
</comment>
<protein>
    <submittedName>
        <fullName evidence="1">Uncharacterized protein</fullName>
    </submittedName>
</protein>
<dbReference type="AlphaFoldDB" id="A0AAW1KLV7"/>
<reference evidence="1 2" key="1">
    <citation type="journal article" date="2024" name="BMC Genomics">
        <title>De novo assembly and annotation of Popillia japonica's genome with initial clues to its potential as an invasive pest.</title>
        <authorList>
            <person name="Cucini C."/>
            <person name="Boschi S."/>
            <person name="Funari R."/>
            <person name="Cardaioli E."/>
            <person name="Iannotti N."/>
            <person name="Marturano G."/>
            <person name="Paoli F."/>
            <person name="Bruttini M."/>
            <person name="Carapelli A."/>
            <person name="Frati F."/>
            <person name="Nardi F."/>
        </authorList>
    </citation>
    <scope>NUCLEOTIDE SEQUENCE [LARGE SCALE GENOMIC DNA]</scope>
    <source>
        <strain evidence="1">DMR45628</strain>
    </source>
</reference>
<organism evidence="1 2">
    <name type="scientific">Popillia japonica</name>
    <name type="common">Japanese beetle</name>
    <dbReference type="NCBI Taxonomy" id="7064"/>
    <lineage>
        <taxon>Eukaryota</taxon>
        <taxon>Metazoa</taxon>
        <taxon>Ecdysozoa</taxon>
        <taxon>Arthropoda</taxon>
        <taxon>Hexapoda</taxon>
        <taxon>Insecta</taxon>
        <taxon>Pterygota</taxon>
        <taxon>Neoptera</taxon>
        <taxon>Endopterygota</taxon>
        <taxon>Coleoptera</taxon>
        <taxon>Polyphaga</taxon>
        <taxon>Scarabaeiformia</taxon>
        <taxon>Scarabaeidae</taxon>
        <taxon>Rutelinae</taxon>
        <taxon>Popillia</taxon>
    </lineage>
</organism>
<evidence type="ECO:0000313" key="1">
    <source>
        <dbReference type="EMBL" id="KAK9719881.1"/>
    </source>
</evidence>
<keyword evidence="2" id="KW-1185">Reference proteome</keyword>
<gene>
    <name evidence="1" type="ORF">QE152_g22355</name>
</gene>
<accession>A0AAW1KLV7</accession>
<dbReference type="EMBL" id="JASPKY010000215">
    <property type="protein sequence ID" value="KAK9719881.1"/>
    <property type="molecule type" value="Genomic_DNA"/>
</dbReference>